<keyword evidence="3" id="KW-0862">Zinc</keyword>
<dbReference type="GO" id="GO:0008270">
    <property type="term" value="F:zinc ion binding"/>
    <property type="evidence" value="ECO:0007669"/>
    <property type="project" value="UniProtKB-KW"/>
</dbReference>
<organism evidence="8 9">
    <name type="scientific">Reinekea marinisedimentorum</name>
    <dbReference type="NCBI Taxonomy" id="230495"/>
    <lineage>
        <taxon>Bacteria</taxon>
        <taxon>Pseudomonadati</taxon>
        <taxon>Pseudomonadota</taxon>
        <taxon>Gammaproteobacteria</taxon>
        <taxon>Oceanospirillales</taxon>
        <taxon>Saccharospirillaceae</taxon>
        <taxon>Reinekea</taxon>
    </lineage>
</organism>
<evidence type="ECO:0000259" key="6">
    <source>
        <dbReference type="Pfam" id="PF01258"/>
    </source>
</evidence>
<evidence type="ECO:0000256" key="4">
    <source>
        <dbReference type="PROSITE-ProRule" id="PRU00510"/>
    </source>
</evidence>
<dbReference type="Gene3D" id="1.20.120.910">
    <property type="entry name" value="DksA, coiled-coil domain"/>
    <property type="match status" value="1"/>
</dbReference>
<gene>
    <name evidence="8" type="ORF">BCF53_10594</name>
</gene>
<evidence type="ECO:0000313" key="8">
    <source>
        <dbReference type="EMBL" id="TCS41667.1"/>
    </source>
</evidence>
<keyword evidence="1" id="KW-0479">Metal-binding</keyword>
<dbReference type="Pfam" id="PF01258">
    <property type="entry name" value="zf-dskA_traR"/>
    <property type="match status" value="1"/>
</dbReference>
<evidence type="ECO:0000313" key="9">
    <source>
        <dbReference type="Proteomes" id="UP000295793"/>
    </source>
</evidence>
<name>A0A4R3IB46_9GAMM</name>
<evidence type="ECO:0000256" key="1">
    <source>
        <dbReference type="ARBA" id="ARBA00022723"/>
    </source>
</evidence>
<accession>A0A4R3IB46</accession>
<dbReference type="InterPro" id="IPR048489">
    <property type="entry name" value="DksA_N"/>
</dbReference>
<evidence type="ECO:0000256" key="5">
    <source>
        <dbReference type="SAM" id="Coils"/>
    </source>
</evidence>
<keyword evidence="2" id="KW-0863">Zinc-finger</keyword>
<dbReference type="PROSITE" id="PS51128">
    <property type="entry name" value="ZF_DKSA_2"/>
    <property type="match status" value="1"/>
</dbReference>
<sequence length="135" mass="15711">MLTEEQLLAAPEDDYMNDAQLEFFRNLLLTQAEEVKESLANARAQLASFENEPDELDKASIEEERRMALRFLDRQTKLLPKIMESIKRIDEDDYGFCSVTGEPIGVKRLLLRPTATLCAEEKQRQELKERNYRDA</sequence>
<keyword evidence="5" id="KW-0175">Coiled coil</keyword>
<reference evidence="8 9" key="1">
    <citation type="submission" date="2019-03" db="EMBL/GenBank/DDBJ databases">
        <title>Genomic Encyclopedia of Archaeal and Bacterial Type Strains, Phase II (KMG-II): from individual species to whole genera.</title>
        <authorList>
            <person name="Goeker M."/>
        </authorList>
    </citation>
    <scope>NUCLEOTIDE SEQUENCE [LARGE SCALE GENOMIC DNA]</scope>
    <source>
        <strain evidence="8 9">DSM 15388</strain>
    </source>
</reference>
<feature type="zinc finger region" description="dksA C4-type" evidence="4">
    <location>
        <begin position="97"/>
        <end position="121"/>
    </location>
</feature>
<feature type="domain" description="DnaK suppressor protein DksA N-terminal" evidence="7">
    <location>
        <begin position="20"/>
        <end position="89"/>
    </location>
</feature>
<dbReference type="Pfam" id="PF21157">
    <property type="entry name" value="DksA_N"/>
    <property type="match status" value="1"/>
</dbReference>
<dbReference type="PANTHER" id="PTHR33823:SF2">
    <property type="entry name" value="RNA POLYMERASE-BINDING TRANSCRIPTION FACTOR DKSA"/>
    <property type="match status" value="1"/>
</dbReference>
<dbReference type="SUPFAM" id="SSF57716">
    <property type="entry name" value="Glucocorticoid receptor-like (DNA-binding domain)"/>
    <property type="match status" value="1"/>
</dbReference>
<evidence type="ECO:0000256" key="2">
    <source>
        <dbReference type="ARBA" id="ARBA00022771"/>
    </source>
</evidence>
<protein>
    <submittedName>
        <fullName evidence="8">DnaK suppressor protein</fullName>
    </submittedName>
</protein>
<dbReference type="Proteomes" id="UP000295793">
    <property type="component" value="Unassembled WGS sequence"/>
</dbReference>
<comment type="caution">
    <text evidence="8">The sequence shown here is derived from an EMBL/GenBank/DDBJ whole genome shotgun (WGS) entry which is preliminary data.</text>
</comment>
<dbReference type="InterPro" id="IPR037187">
    <property type="entry name" value="DnaK_N"/>
</dbReference>
<dbReference type="InterPro" id="IPR000962">
    <property type="entry name" value="Znf_DskA_TraR"/>
</dbReference>
<dbReference type="EMBL" id="SLZR01000005">
    <property type="protein sequence ID" value="TCS41667.1"/>
    <property type="molecule type" value="Genomic_DNA"/>
</dbReference>
<proteinExistence type="predicted"/>
<dbReference type="OrthoDB" id="9803742at2"/>
<dbReference type="PANTHER" id="PTHR33823">
    <property type="entry name" value="RNA POLYMERASE-BINDING TRANSCRIPTION FACTOR DKSA-RELATED"/>
    <property type="match status" value="1"/>
</dbReference>
<feature type="coiled-coil region" evidence="5">
    <location>
        <begin position="25"/>
        <end position="52"/>
    </location>
</feature>
<dbReference type="SUPFAM" id="SSF109635">
    <property type="entry name" value="DnaK suppressor protein DksA, alpha-hairpin domain"/>
    <property type="match status" value="1"/>
</dbReference>
<feature type="domain" description="Zinc finger DksA/TraR C4-type" evidence="6">
    <location>
        <begin position="93"/>
        <end position="126"/>
    </location>
</feature>
<evidence type="ECO:0000256" key="3">
    <source>
        <dbReference type="ARBA" id="ARBA00022833"/>
    </source>
</evidence>
<evidence type="ECO:0000259" key="7">
    <source>
        <dbReference type="Pfam" id="PF21157"/>
    </source>
</evidence>
<keyword evidence="9" id="KW-1185">Reference proteome</keyword>
<dbReference type="AlphaFoldDB" id="A0A4R3IB46"/>